<gene>
    <name evidence="3" type="ORF">DYB31_011999</name>
</gene>
<name>A0A397EVR7_APHAT</name>
<feature type="region of interest" description="Disordered" evidence="1">
    <location>
        <begin position="13"/>
        <end position="37"/>
    </location>
</feature>
<dbReference type="InterPro" id="IPR010482">
    <property type="entry name" value="TECPR1-like_DysF"/>
</dbReference>
<organism evidence="3 4">
    <name type="scientific">Aphanomyces astaci</name>
    <name type="common">Crayfish plague agent</name>
    <dbReference type="NCBI Taxonomy" id="112090"/>
    <lineage>
        <taxon>Eukaryota</taxon>
        <taxon>Sar</taxon>
        <taxon>Stramenopiles</taxon>
        <taxon>Oomycota</taxon>
        <taxon>Saprolegniomycetes</taxon>
        <taxon>Saprolegniales</taxon>
        <taxon>Verrucalvaceae</taxon>
        <taxon>Aphanomyces</taxon>
    </lineage>
</organism>
<evidence type="ECO:0000259" key="2">
    <source>
        <dbReference type="SMART" id="SM00693"/>
    </source>
</evidence>
<dbReference type="SMART" id="SM00693">
    <property type="entry name" value="DysFN"/>
    <property type="match status" value="1"/>
</dbReference>
<proteinExistence type="predicted"/>
<sequence length="214" mass="24429">MLTAGGELACEGSREEVELQVGVPQPRATTRQQNDEVRKIPNPQRACLRINPPDSKCADAPIPVCRTSIAATSANSAAKKRAPLVRMCSIVDEEVALEEIFENQRMHIFGKWGPNYLWPTDRSRFSNRQGDKELSFNKVECPEHWTWTSEWKVDMKYTECDEEGWSYATDFPRFKYHLAKGKSNARKVGSSVRRRRWVRTMCLNPDADSSSVAF</sequence>
<evidence type="ECO:0000313" key="4">
    <source>
        <dbReference type="Proteomes" id="UP000266196"/>
    </source>
</evidence>
<dbReference type="GO" id="GO:0005737">
    <property type="term" value="C:cytoplasm"/>
    <property type="evidence" value="ECO:0007669"/>
    <property type="project" value="UniProtKB-ARBA"/>
</dbReference>
<dbReference type="InterPro" id="IPR006614">
    <property type="entry name" value="Peroxin/Ferlin"/>
</dbReference>
<dbReference type="EMBL" id="QUTE01014259">
    <property type="protein sequence ID" value="RHZ02757.1"/>
    <property type="molecule type" value="Genomic_DNA"/>
</dbReference>
<dbReference type="Proteomes" id="UP000266196">
    <property type="component" value="Unassembled WGS sequence"/>
</dbReference>
<feature type="domain" description="Peroxin/Ferlin" evidence="2">
    <location>
        <begin position="93"/>
        <end position="154"/>
    </location>
</feature>
<accession>A0A397EVR7</accession>
<dbReference type="AlphaFoldDB" id="A0A397EVR7"/>
<evidence type="ECO:0000256" key="1">
    <source>
        <dbReference type="SAM" id="MobiDB-lite"/>
    </source>
</evidence>
<reference evidence="3 4" key="1">
    <citation type="submission" date="2018-08" db="EMBL/GenBank/DDBJ databases">
        <title>Aphanomyces genome sequencing and annotation.</title>
        <authorList>
            <person name="Minardi D."/>
            <person name="Oidtmann B."/>
            <person name="Van Der Giezen M."/>
            <person name="Studholme D.J."/>
        </authorList>
    </citation>
    <scope>NUCLEOTIDE SEQUENCE [LARGE SCALE GENOMIC DNA]</scope>
    <source>
        <strain evidence="3 4">197901</strain>
    </source>
</reference>
<protein>
    <recommendedName>
        <fullName evidence="2">Peroxin/Ferlin domain-containing protein</fullName>
    </recommendedName>
</protein>
<dbReference type="VEuPathDB" id="FungiDB:H257_09262"/>
<comment type="caution">
    <text evidence="3">The sequence shown here is derived from an EMBL/GenBank/DDBJ whole genome shotgun (WGS) entry which is preliminary data.</text>
</comment>
<evidence type="ECO:0000313" key="3">
    <source>
        <dbReference type="EMBL" id="RHZ02757.1"/>
    </source>
</evidence>
<dbReference type="Pfam" id="PF06398">
    <property type="entry name" value="Pex24p"/>
    <property type="match status" value="1"/>
</dbReference>
<dbReference type="GO" id="GO:0098588">
    <property type="term" value="C:bounding membrane of organelle"/>
    <property type="evidence" value="ECO:0007669"/>
    <property type="project" value="UniProtKB-ARBA"/>
</dbReference>